<reference evidence="7" key="3">
    <citation type="submission" date="2025-09" db="UniProtKB">
        <authorList>
            <consortium name="Ensembl"/>
        </authorList>
    </citation>
    <scope>IDENTIFICATION</scope>
</reference>
<evidence type="ECO:0000259" key="6">
    <source>
        <dbReference type="PROSITE" id="PS50835"/>
    </source>
</evidence>
<feature type="compositionally biased region" description="Polar residues" evidence="5">
    <location>
        <begin position="98"/>
        <end position="118"/>
    </location>
</feature>
<feature type="compositionally biased region" description="Basic and acidic residues" evidence="5">
    <location>
        <begin position="311"/>
        <end position="333"/>
    </location>
</feature>
<dbReference type="Gene3D" id="2.60.40.10">
    <property type="entry name" value="Immunoglobulins"/>
    <property type="match status" value="1"/>
</dbReference>
<sequence>MEVQNTVYSTGANSDSKNKTKEHQTPSTQEKRFSRRSLKDERTCAETNMSSKKEQRPSTSVAPAAFTSTRHAASGAESKQAPIPEKKAGRKEVKETQSPHPGITSTLPQSSASSPVVSTLKQDIYATDHVTVMDVDVQLKASSDGSAAHTDSPSVDKSQDSRTALPQRSSTPSARQTSSHQKKASVSRPAPPSEVTQAHAKMSRNDAPVSLEIPPDQHAIASKELQKTPTEKQTKRRDIHTSSLHSSLQDTIDEIKVNTSDKSRESNESHTARFTQLPKPPLQSPSGGGAVNTQECNVLPTVLESQVDTAIKSDKGPKIHDSKKAEANGRDELFVPAGSTPANKKIVEMETEPVKVLAVEHTRTKRTKDAGDGESGVVSVNERRKKESGKNDAMSQVDVVEKVNPKSETPKSDTFETPPLQPKPPRSTNSLDRVKDFQEVQKPATKIISVAEMLRSQIKALEISLLNSVSVIPASSDLVQEPSATATEPSPDLRDAERKDTSELKKSRSDRKSETSIDNTPLTTIKATLMEVYNQLLKDDQEQNEMSACVQALQEPVVVPPISVVDTGLTAGIAESYKHADTMDIGQETEAPLILPQDSPVKQSSPLPILNEDKLNNTFQAISNQPERVSHTYASPITVTQADIPETNVTVLGHTEEQLIQGKDIELEQNVTEGNELNSKSEKMVTEINVASHYDHNKMEECCVVSGFVQTALKSPSESDSNSGKQEINNFVQLDSSVVNEQVKSDSFTNPTPEPSPLLKRRSCVSPLPSATPQELASGARRKILTPKAKPEEVTEATYQGDSQTQKKEASQQSSKLSTSPLTPSVSPSLSRRSPLLQPDAGEQTPPAERRSPLVSRRKTAPEPQTPSLLQPDESQTEQKPAEKDKHNPFKAPQVIRKIRGENFADSSGHLKLWCQFFNVLSDSTITWYKNEEEISQMKRNAGDETQVNLAIVQASCKDSGVYGCSITNEYGTDSTDILLSTDSMYYFEIKDFFLNTILEYMVFFIRT</sequence>
<feature type="compositionally biased region" description="Basic and acidic residues" evidence="5">
    <location>
        <begin position="84"/>
        <end position="97"/>
    </location>
</feature>
<dbReference type="Pfam" id="PF07679">
    <property type="entry name" value="I-set"/>
    <property type="match status" value="1"/>
</dbReference>
<evidence type="ECO:0000313" key="7">
    <source>
        <dbReference type="Ensembl" id="ENSSFAP00005056172.1"/>
    </source>
</evidence>
<dbReference type="Ensembl" id="ENSSFAT00005057883.1">
    <property type="protein sequence ID" value="ENSSFAP00005056172.1"/>
    <property type="gene ID" value="ENSSFAG00005026576.1"/>
</dbReference>
<dbReference type="AlphaFoldDB" id="A0A672JSN9"/>
<dbReference type="InterPro" id="IPR007110">
    <property type="entry name" value="Ig-like_dom"/>
</dbReference>
<dbReference type="GO" id="GO:0004674">
    <property type="term" value="F:protein serine/threonine kinase activity"/>
    <property type="evidence" value="ECO:0007669"/>
    <property type="project" value="UniProtKB-EC"/>
</dbReference>
<feature type="compositionally biased region" description="Basic and acidic residues" evidence="5">
    <location>
        <begin position="491"/>
        <end position="515"/>
    </location>
</feature>
<accession>A0A672JSN9</accession>
<feature type="compositionally biased region" description="Polar residues" evidence="5">
    <location>
        <begin position="141"/>
        <end position="179"/>
    </location>
</feature>
<feature type="compositionally biased region" description="Basic and acidic residues" evidence="5">
    <location>
        <begin position="224"/>
        <end position="233"/>
    </location>
</feature>
<feature type="region of interest" description="Disordered" evidence="5">
    <location>
        <begin position="141"/>
        <end position="294"/>
    </location>
</feature>
<feature type="region of interest" description="Disordered" evidence="5">
    <location>
        <begin position="742"/>
        <end position="893"/>
    </location>
</feature>
<dbReference type="PROSITE" id="PS50835">
    <property type="entry name" value="IG_LIKE"/>
    <property type="match status" value="1"/>
</dbReference>
<feature type="compositionally biased region" description="Polar residues" evidence="5">
    <location>
        <begin position="1"/>
        <end position="15"/>
    </location>
</feature>
<keyword evidence="8" id="KW-1185">Reference proteome</keyword>
<evidence type="ECO:0000256" key="3">
    <source>
        <dbReference type="ARBA" id="ARBA00047899"/>
    </source>
</evidence>
<feature type="region of interest" description="Disordered" evidence="5">
    <location>
        <begin position="309"/>
        <end position="339"/>
    </location>
</feature>
<dbReference type="CDD" id="cd00096">
    <property type="entry name" value="Ig"/>
    <property type="match status" value="1"/>
</dbReference>
<reference evidence="7" key="2">
    <citation type="submission" date="2025-08" db="UniProtKB">
        <authorList>
            <consortium name="Ensembl"/>
        </authorList>
    </citation>
    <scope>IDENTIFICATION</scope>
</reference>
<dbReference type="PANTHER" id="PTHR47091">
    <property type="entry name" value="ALPHA-PROTEIN KINASE 2-RELATED"/>
    <property type="match status" value="1"/>
</dbReference>
<comment type="catalytic activity">
    <reaction evidence="4">
        <text>L-seryl-[protein] + ATP = O-phospho-L-seryl-[protein] + ADP + H(+)</text>
        <dbReference type="Rhea" id="RHEA:17989"/>
        <dbReference type="Rhea" id="RHEA-COMP:9863"/>
        <dbReference type="Rhea" id="RHEA-COMP:11604"/>
        <dbReference type="ChEBI" id="CHEBI:15378"/>
        <dbReference type="ChEBI" id="CHEBI:29999"/>
        <dbReference type="ChEBI" id="CHEBI:30616"/>
        <dbReference type="ChEBI" id="CHEBI:83421"/>
        <dbReference type="ChEBI" id="CHEBI:456216"/>
        <dbReference type="EC" id="2.7.11.1"/>
    </reaction>
</comment>
<feature type="compositionally biased region" description="Basic and acidic residues" evidence="5">
    <location>
        <begin position="253"/>
        <end position="271"/>
    </location>
</feature>
<feature type="region of interest" description="Disordered" evidence="5">
    <location>
        <begin position="1"/>
        <end position="118"/>
    </location>
</feature>
<dbReference type="Proteomes" id="UP000472267">
    <property type="component" value="Chromosome 1"/>
</dbReference>
<dbReference type="InterPro" id="IPR036179">
    <property type="entry name" value="Ig-like_dom_sf"/>
</dbReference>
<reference evidence="7" key="1">
    <citation type="submission" date="2019-06" db="EMBL/GenBank/DDBJ databases">
        <authorList>
            <consortium name="Wellcome Sanger Institute Data Sharing"/>
        </authorList>
    </citation>
    <scope>NUCLEOTIDE SEQUENCE [LARGE SCALE GENOMIC DNA]</scope>
</reference>
<feature type="compositionally biased region" description="Basic and acidic residues" evidence="5">
    <location>
        <begin position="16"/>
        <end position="44"/>
    </location>
</feature>
<comment type="catalytic activity">
    <reaction evidence="3">
        <text>L-threonyl-[protein] + ATP = O-phospho-L-threonyl-[protein] + ADP + H(+)</text>
        <dbReference type="Rhea" id="RHEA:46608"/>
        <dbReference type="Rhea" id="RHEA-COMP:11060"/>
        <dbReference type="Rhea" id="RHEA-COMP:11605"/>
        <dbReference type="ChEBI" id="CHEBI:15378"/>
        <dbReference type="ChEBI" id="CHEBI:30013"/>
        <dbReference type="ChEBI" id="CHEBI:30616"/>
        <dbReference type="ChEBI" id="CHEBI:61977"/>
        <dbReference type="ChEBI" id="CHEBI:456216"/>
        <dbReference type="EC" id="2.7.11.1"/>
    </reaction>
</comment>
<proteinExistence type="inferred from homology"/>
<dbReference type="InterPro" id="IPR013098">
    <property type="entry name" value="Ig_I-set"/>
</dbReference>
<dbReference type="OMA" id="MTESHIG"/>
<evidence type="ECO:0000256" key="2">
    <source>
        <dbReference type="ARBA" id="ARBA00012513"/>
    </source>
</evidence>
<feature type="compositionally biased region" description="Polar residues" evidence="5">
    <location>
        <begin position="241"/>
        <end position="250"/>
    </location>
</feature>
<evidence type="ECO:0000313" key="8">
    <source>
        <dbReference type="Proteomes" id="UP000472267"/>
    </source>
</evidence>
<organism evidence="7 8">
    <name type="scientific">Salarias fasciatus</name>
    <name type="common">Jewelled blenny</name>
    <name type="synonym">Blennius fasciatus</name>
    <dbReference type="NCBI Taxonomy" id="181472"/>
    <lineage>
        <taxon>Eukaryota</taxon>
        <taxon>Metazoa</taxon>
        <taxon>Chordata</taxon>
        <taxon>Craniata</taxon>
        <taxon>Vertebrata</taxon>
        <taxon>Euteleostomi</taxon>
        <taxon>Actinopterygii</taxon>
        <taxon>Neopterygii</taxon>
        <taxon>Teleostei</taxon>
        <taxon>Neoteleostei</taxon>
        <taxon>Acanthomorphata</taxon>
        <taxon>Ovalentaria</taxon>
        <taxon>Blenniimorphae</taxon>
        <taxon>Blenniiformes</taxon>
        <taxon>Blennioidei</taxon>
        <taxon>Blenniidae</taxon>
        <taxon>Salariinae</taxon>
        <taxon>Salarias</taxon>
    </lineage>
</organism>
<protein>
    <recommendedName>
        <fullName evidence="2">non-specific serine/threonine protein kinase</fullName>
        <ecNumber evidence="2">2.7.11.1</ecNumber>
    </recommendedName>
</protein>
<feature type="region of interest" description="Disordered" evidence="5">
    <location>
        <begin position="479"/>
        <end position="519"/>
    </location>
</feature>
<evidence type="ECO:0000256" key="5">
    <source>
        <dbReference type="SAM" id="MobiDB-lite"/>
    </source>
</evidence>
<feature type="compositionally biased region" description="Basic and acidic residues" evidence="5">
    <location>
        <begin position="399"/>
        <end position="414"/>
    </location>
</feature>
<dbReference type="InParanoid" id="A0A672JSN9"/>
<feature type="compositionally biased region" description="Polar residues" evidence="5">
    <location>
        <begin position="742"/>
        <end position="751"/>
    </location>
</feature>
<comment type="similarity">
    <text evidence="1">Belongs to the protein kinase superfamily. Alpha-type protein kinase family. ALPK subfamily.</text>
</comment>
<dbReference type="SUPFAM" id="SSF48726">
    <property type="entry name" value="Immunoglobulin"/>
    <property type="match status" value="1"/>
</dbReference>
<feature type="compositionally biased region" description="Polar residues" evidence="5">
    <location>
        <begin position="57"/>
        <end position="71"/>
    </location>
</feature>
<dbReference type="InterPro" id="IPR013783">
    <property type="entry name" value="Ig-like_fold"/>
</dbReference>
<feature type="compositionally biased region" description="Basic and acidic residues" evidence="5">
    <location>
        <begin position="358"/>
        <end position="371"/>
    </location>
</feature>
<evidence type="ECO:0000256" key="4">
    <source>
        <dbReference type="ARBA" id="ARBA00048679"/>
    </source>
</evidence>
<feature type="compositionally biased region" description="Low complexity" evidence="5">
    <location>
        <begin position="811"/>
        <end position="839"/>
    </location>
</feature>
<name>A0A672JSN9_SALFA</name>
<feature type="domain" description="Ig-like" evidence="6">
    <location>
        <begin position="893"/>
        <end position="981"/>
    </location>
</feature>
<dbReference type="GO" id="GO:0055013">
    <property type="term" value="P:cardiac muscle cell development"/>
    <property type="evidence" value="ECO:0007669"/>
    <property type="project" value="TreeGrafter"/>
</dbReference>
<dbReference type="GO" id="GO:0005634">
    <property type="term" value="C:nucleus"/>
    <property type="evidence" value="ECO:0007669"/>
    <property type="project" value="TreeGrafter"/>
</dbReference>
<dbReference type="PANTHER" id="PTHR47091:SF1">
    <property type="entry name" value="ALPHA-PROTEIN KINASE 3"/>
    <property type="match status" value="1"/>
</dbReference>
<dbReference type="EC" id="2.7.11.1" evidence="2"/>
<evidence type="ECO:0000256" key="1">
    <source>
        <dbReference type="ARBA" id="ARBA00008651"/>
    </source>
</evidence>
<feature type="compositionally biased region" description="Basic and acidic residues" evidence="5">
    <location>
        <begin position="381"/>
        <end position="390"/>
    </location>
</feature>
<feature type="region of interest" description="Disordered" evidence="5">
    <location>
        <begin position="358"/>
        <end position="437"/>
    </location>
</feature>